<dbReference type="InterPro" id="IPR025711">
    <property type="entry name" value="PepSY"/>
</dbReference>
<evidence type="ECO:0000256" key="1">
    <source>
        <dbReference type="SAM" id="SignalP"/>
    </source>
</evidence>
<gene>
    <name evidence="3" type="ORF">Prubr_14580</name>
</gene>
<dbReference type="Gene3D" id="3.10.450.40">
    <property type="match status" value="1"/>
</dbReference>
<keyword evidence="1" id="KW-0732">Signal</keyword>
<dbReference type="AlphaFoldDB" id="A0A810MTA9"/>
<keyword evidence="4" id="KW-1185">Reference proteome</keyword>
<reference evidence="3" key="1">
    <citation type="submission" date="2020-08" db="EMBL/GenBank/DDBJ databases">
        <title>Whole genome shotgun sequence of Polymorphospora rubra NBRC 101157.</title>
        <authorList>
            <person name="Komaki H."/>
            <person name="Tamura T."/>
        </authorList>
    </citation>
    <scope>NUCLEOTIDE SEQUENCE</scope>
    <source>
        <strain evidence="3">NBRC 101157</strain>
    </source>
</reference>
<sequence>MTRKMIIALAVGGVAALAITGTAIGAVASDTGQDRKRTVAAAQTGDAGTGAATDAVSAERAKEIALAEVGGGTVEEVERDRENGRPVWEVEIDQGTIEYEVDVDRQTGEVVKVERDDDDDDDRYDD</sequence>
<organism evidence="3 4">
    <name type="scientific">Polymorphospora rubra</name>
    <dbReference type="NCBI Taxonomy" id="338584"/>
    <lineage>
        <taxon>Bacteria</taxon>
        <taxon>Bacillati</taxon>
        <taxon>Actinomycetota</taxon>
        <taxon>Actinomycetes</taxon>
        <taxon>Micromonosporales</taxon>
        <taxon>Micromonosporaceae</taxon>
        <taxon>Polymorphospora</taxon>
    </lineage>
</organism>
<feature type="signal peptide" evidence="1">
    <location>
        <begin position="1"/>
        <end position="28"/>
    </location>
</feature>
<dbReference type="Pfam" id="PF03413">
    <property type="entry name" value="PepSY"/>
    <property type="match status" value="1"/>
</dbReference>
<dbReference type="Proteomes" id="UP000680866">
    <property type="component" value="Chromosome"/>
</dbReference>
<dbReference type="EMBL" id="AP023359">
    <property type="protein sequence ID" value="BCJ64437.1"/>
    <property type="molecule type" value="Genomic_DNA"/>
</dbReference>
<name>A0A810MTA9_9ACTN</name>
<dbReference type="KEGG" id="pry:Prubr_14580"/>
<dbReference type="RefSeq" id="WP_246568411.1">
    <property type="nucleotide sequence ID" value="NZ_AP023359.1"/>
</dbReference>
<evidence type="ECO:0000313" key="3">
    <source>
        <dbReference type="EMBL" id="BCJ64437.1"/>
    </source>
</evidence>
<feature type="chain" id="PRO_5032463487" description="PepSY domain-containing protein" evidence="1">
    <location>
        <begin position="29"/>
        <end position="126"/>
    </location>
</feature>
<evidence type="ECO:0000313" key="4">
    <source>
        <dbReference type="Proteomes" id="UP000680866"/>
    </source>
</evidence>
<proteinExistence type="predicted"/>
<accession>A0A810MTA9</accession>
<protein>
    <recommendedName>
        <fullName evidence="2">PepSY domain-containing protein</fullName>
    </recommendedName>
</protein>
<feature type="domain" description="PepSY" evidence="2">
    <location>
        <begin position="56"/>
        <end position="114"/>
    </location>
</feature>
<evidence type="ECO:0000259" key="2">
    <source>
        <dbReference type="Pfam" id="PF03413"/>
    </source>
</evidence>